<proteinExistence type="predicted"/>
<dbReference type="EMBL" id="JAUSUG010000008">
    <property type="protein sequence ID" value="MDQ0254924.1"/>
    <property type="molecule type" value="Genomic_DNA"/>
</dbReference>
<evidence type="ECO:0000313" key="1">
    <source>
        <dbReference type="EMBL" id="MDQ0254924.1"/>
    </source>
</evidence>
<sequence length="97" mass="10822">MKPTVGRIVYYKSYGTPGGEYKSEDRAAIITNVHQGEEDVVDLCVFNPGGLFFNLRVSKGSNGGQWDWMPYQKGQAKKTEELNHELSKVGRLNGQAE</sequence>
<name>A0ABT9ZUL0_9BACI</name>
<dbReference type="RefSeq" id="WP_307325564.1">
    <property type="nucleotide sequence ID" value="NZ_JAUSUG010000008.1"/>
</dbReference>
<keyword evidence="2" id="KW-1185">Reference proteome</keyword>
<accession>A0ABT9ZUL0</accession>
<organism evidence="1 2">
    <name type="scientific">Evansella vedderi</name>
    <dbReference type="NCBI Taxonomy" id="38282"/>
    <lineage>
        <taxon>Bacteria</taxon>
        <taxon>Bacillati</taxon>
        <taxon>Bacillota</taxon>
        <taxon>Bacilli</taxon>
        <taxon>Bacillales</taxon>
        <taxon>Bacillaceae</taxon>
        <taxon>Evansella</taxon>
    </lineage>
</organism>
<protein>
    <submittedName>
        <fullName evidence="1">Uncharacterized protein</fullName>
    </submittedName>
</protein>
<reference evidence="1 2" key="1">
    <citation type="submission" date="2023-07" db="EMBL/GenBank/DDBJ databases">
        <title>Genomic Encyclopedia of Type Strains, Phase IV (KMG-IV): sequencing the most valuable type-strain genomes for metagenomic binning, comparative biology and taxonomic classification.</title>
        <authorList>
            <person name="Goeker M."/>
        </authorList>
    </citation>
    <scope>NUCLEOTIDE SEQUENCE [LARGE SCALE GENOMIC DNA]</scope>
    <source>
        <strain evidence="1 2">DSM 9768</strain>
    </source>
</reference>
<dbReference type="Proteomes" id="UP001230005">
    <property type="component" value="Unassembled WGS sequence"/>
</dbReference>
<comment type="caution">
    <text evidence="1">The sequence shown here is derived from an EMBL/GenBank/DDBJ whole genome shotgun (WGS) entry which is preliminary data.</text>
</comment>
<evidence type="ECO:0000313" key="2">
    <source>
        <dbReference type="Proteomes" id="UP001230005"/>
    </source>
</evidence>
<gene>
    <name evidence="1" type="ORF">J2S74_002306</name>
</gene>